<evidence type="ECO:0000256" key="4">
    <source>
        <dbReference type="ARBA" id="ARBA00022807"/>
    </source>
</evidence>
<dbReference type="Pfam" id="PF03051">
    <property type="entry name" value="Peptidase_C1_2"/>
    <property type="match status" value="1"/>
</dbReference>
<keyword evidence="2 5" id="KW-0645">Protease</keyword>
<evidence type="ECO:0000256" key="1">
    <source>
        <dbReference type="ARBA" id="ARBA00004496"/>
    </source>
</evidence>
<comment type="similarity">
    <text evidence="5">Belongs to the peptidase C1 family.</text>
</comment>
<organism evidence="7 8">
    <name type="scientific">Lentilactobacillus sunkii</name>
    <dbReference type="NCBI Taxonomy" id="481719"/>
    <lineage>
        <taxon>Bacteria</taxon>
        <taxon>Bacillati</taxon>
        <taxon>Bacillota</taxon>
        <taxon>Bacilli</taxon>
        <taxon>Lactobacillales</taxon>
        <taxon>Lactobacillaceae</taxon>
        <taxon>Lentilactobacillus</taxon>
    </lineage>
</organism>
<dbReference type="STRING" id="481719.LASUN_15190"/>
<feature type="active site" evidence="6">
    <location>
        <position position="70"/>
    </location>
</feature>
<dbReference type="Proteomes" id="UP000177010">
    <property type="component" value="Unassembled WGS sequence"/>
</dbReference>
<feature type="active site" evidence="6">
    <location>
        <position position="365"/>
    </location>
</feature>
<dbReference type="RefSeq" id="WP_070367963.1">
    <property type="nucleotide sequence ID" value="NZ_JAZHVW010000002.1"/>
</dbReference>
<evidence type="ECO:0000313" key="8">
    <source>
        <dbReference type="Proteomes" id="UP000177010"/>
    </source>
</evidence>
<dbReference type="InterPro" id="IPR004134">
    <property type="entry name" value="Peptidase_C1B"/>
</dbReference>
<dbReference type="PIRSF" id="PIRSF005700">
    <property type="entry name" value="PepC"/>
    <property type="match status" value="1"/>
</dbReference>
<feature type="active site" evidence="6">
    <location>
        <position position="386"/>
    </location>
</feature>
<dbReference type="PROSITE" id="PS00139">
    <property type="entry name" value="THIOL_PROTEASE_CYS"/>
    <property type="match status" value="1"/>
</dbReference>
<dbReference type="GO" id="GO:0006508">
    <property type="term" value="P:proteolysis"/>
    <property type="evidence" value="ECO:0007669"/>
    <property type="project" value="UniProtKB-KW"/>
</dbReference>
<dbReference type="Gene3D" id="3.90.70.10">
    <property type="entry name" value="Cysteine proteinases"/>
    <property type="match status" value="1"/>
</dbReference>
<protein>
    <recommendedName>
        <fullName evidence="5">Aminopeptidase</fullName>
    </recommendedName>
</protein>
<evidence type="ECO:0000256" key="2">
    <source>
        <dbReference type="ARBA" id="ARBA00022670"/>
    </source>
</evidence>
<dbReference type="GO" id="GO:0005737">
    <property type="term" value="C:cytoplasm"/>
    <property type="evidence" value="ECO:0007669"/>
    <property type="project" value="UniProtKB-SubCell"/>
</dbReference>
<proteinExistence type="inferred from homology"/>
<reference evidence="7 8" key="1">
    <citation type="submission" date="2016-09" db="EMBL/GenBank/DDBJ databases">
        <title>Genome Sequence of Lactobacillus sunkii Strain CG01.</title>
        <authorList>
            <person name="Poehlein A."/>
            <person name="Gabris C."/>
            <person name="Bengelsdorf F.R."/>
            <person name="Duerre P."/>
            <person name="Daniel R."/>
        </authorList>
    </citation>
    <scope>NUCLEOTIDE SEQUENCE [LARGE SCALE GENOMIC DNA]</scope>
    <source>
        <strain evidence="7 8">CG_D</strain>
    </source>
</reference>
<comment type="subcellular location">
    <subcellularLocation>
        <location evidence="1">Cytoplasm</location>
    </subcellularLocation>
</comment>
<dbReference type="EMBL" id="MIQE01000012">
    <property type="protein sequence ID" value="OFA10964.1"/>
    <property type="molecule type" value="Genomic_DNA"/>
</dbReference>
<dbReference type="SUPFAM" id="SSF54001">
    <property type="entry name" value="Cysteine proteinases"/>
    <property type="match status" value="1"/>
</dbReference>
<dbReference type="GO" id="GO:0009636">
    <property type="term" value="P:response to toxic substance"/>
    <property type="evidence" value="ECO:0007669"/>
    <property type="project" value="TreeGrafter"/>
</dbReference>
<dbReference type="PANTHER" id="PTHR10363">
    <property type="entry name" value="BLEOMYCIN HYDROLASE"/>
    <property type="match status" value="1"/>
</dbReference>
<evidence type="ECO:0000256" key="6">
    <source>
        <dbReference type="PIRSR" id="PIRSR005700-1"/>
    </source>
</evidence>
<gene>
    <name evidence="7" type="primary">pepC</name>
    <name evidence="7" type="ORF">LASUN_15190</name>
</gene>
<keyword evidence="3 5" id="KW-0378">Hydrolase</keyword>
<dbReference type="AlphaFoldDB" id="A0A1E7XCY7"/>
<keyword evidence="5 7" id="KW-0031">Aminopeptidase</keyword>
<dbReference type="InterPro" id="IPR038765">
    <property type="entry name" value="Papain-like_cys_pep_sf"/>
</dbReference>
<evidence type="ECO:0000313" key="7">
    <source>
        <dbReference type="EMBL" id="OFA10964.1"/>
    </source>
</evidence>
<name>A0A1E7XCY7_9LACO</name>
<dbReference type="PROSITE" id="PS00639">
    <property type="entry name" value="THIOL_PROTEASE_HIS"/>
    <property type="match status" value="1"/>
</dbReference>
<evidence type="ECO:0000256" key="5">
    <source>
        <dbReference type="PIRNR" id="PIRNR005700"/>
    </source>
</evidence>
<comment type="caution">
    <text evidence="7">The sequence shown here is derived from an EMBL/GenBank/DDBJ whole genome shotgun (WGS) entry which is preliminary data.</text>
</comment>
<dbReference type="InterPro" id="IPR000169">
    <property type="entry name" value="Pept_cys_AS"/>
</dbReference>
<dbReference type="GO" id="GO:0070005">
    <property type="term" value="F:cysteine-type aminopeptidase activity"/>
    <property type="evidence" value="ECO:0007669"/>
    <property type="project" value="InterPro"/>
</dbReference>
<evidence type="ECO:0000256" key="3">
    <source>
        <dbReference type="ARBA" id="ARBA00022801"/>
    </source>
</evidence>
<keyword evidence="4 5" id="KW-0788">Thiol protease</keyword>
<dbReference type="PANTHER" id="PTHR10363:SF2">
    <property type="entry name" value="BLEOMYCIN HYDROLASE"/>
    <property type="match status" value="1"/>
</dbReference>
<accession>A0A1E7XCY7</accession>
<sequence length="444" mass="50827">MTAEINLDQISKYQKNLDNRKDSKVIERAVTHQGILESSEDFAAEGKMNPVFSIDLSTGKVADQKQSGRCWMFAALNTMRIHLMNTYNVPDDFELSQNYTNFWDKFEKSNYFLENVLKTADKPLDSRKVAWLMATPQQDGGQWDMLCALIEKYGIVPKSAMPETFSSSRSRELNKFLNLKLRHDAVTLRELVADHASDAKIAETKDTMMNEVYRMLTYALGEPATKFDFEYRDKDKNYHFDAGITPQEFFKKYVNLNLEDYVSLINSPTADKPFNKTYTIEMLGNVVNGRPVKHLNLEMSELKKLAIKQLQNGESIWFGSDVGQSSNTKKGIMDTDLYAPDELFDSDLSMSKAERLDYGESLMTHAMVITGVDLVDGKPTKWKVENSWGEKVGTKGYFVMSDDWMNEFVYQFVINKKYLTDAQLEAQKQEPIVLKPWDPMGALA</sequence>
<dbReference type="CDD" id="cd00585">
    <property type="entry name" value="Peptidase_C1B"/>
    <property type="match status" value="1"/>
</dbReference>
<dbReference type="GO" id="GO:0043418">
    <property type="term" value="P:homocysteine catabolic process"/>
    <property type="evidence" value="ECO:0007669"/>
    <property type="project" value="TreeGrafter"/>
</dbReference>
<dbReference type="InterPro" id="IPR025660">
    <property type="entry name" value="Pept_his_AS"/>
</dbReference>